<feature type="region of interest" description="Disordered" evidence="1">
    <location>
        <begin position="1"/>
        <end position="28"/>
    </location>
</feature>
<evidence type="ECO:0000313" key="2">
    <source>
        <dbReference type="EMBL" id="PRC09500.1"/>
    </source>
</evidence>
<name>A0A2S9E3U1_PSECE</name>
<reference evidence="2 3" key="1">
    <citation type="submission" date="2017-09" db="EMBL/GenBank/DDBJ databases">
        <title>Genomic, metabolic, and phenotypic characteristics of bacterial isolates from the natural microbiome of the model nematode Caenorhabditis elegans.</title>
        <authorList>
            <person name="Zimmermann J."/>
            <person name="Obeng N."/>
            <person name="Yang W."/>
            <person name="Obeng O."/>
            <person name="Kissoyan K."/>
            <person name="Pees B."/>
            <person name="Dirksen P."/>
            <person name="Hoppner M."/>
            <person name="Franke A."/>
            <person name="Rosenstiel P."/>
            <person name="Leippe M."/>
            <person name="Dierking K."/>
            <person name="Kaleta C."/>
            <person name="Schulenburg H."/>
        </authorList>
    </citation>
    <scope>NUCLEOTIDE SEQUENCE [LARGE SCALE GENOMIC DNA]</scope>
    <source>
        <strain evidence="2 3">MYb184</strain>
    </source>
</reference>
<organism evidence="2 3">
    <name type="scientific">Pseudomonas cedrina</name>
    <dbReference type="NCBI Taxonomy" id="651740"/>
    <lineage>
        <taxon>Bacteria</taxon>
        <taxon>Pseudomonadati</taxon>
        <taxon>Pseudomonadota</taxon>
        <taxon>Gammaproteobacteria</taxon>
        <taxon>Pseudomonadales</taxon>
        <taxon>Pseudomonadaceae</taxon>
        <taxon>Pseudomonas</taxon>
    </lineage>
</organism>
<dbReference type="EMBL" id="PCQE01000003">
    <property type="protein sequence ID" value="PRC09500.1"/>
    <property type="molecule type" value="Genomic_DNA"/>
</dbReference>
<dbReference type="Proteomes" id="UP000239458">
    <property type="component" value="Unassembled WGS sequence"/>
</dbReference>
<dbReference type="Pfam" id="PF19619">
    <property type="entry name" value="DUF6124"/>
    <property type="match status" value="1"/>
</dbReference>
<protein>
    <recommendedName>
        <fullName evidence="4">DUF3077 domain-containing protein</fullName>
    </recommendedName>
</protein>
<evidence type="ECO:0000256" key="1">
    <source>
        <dbReference type="SAM" id="MobiDB-lite"/>
    </source>
</evidence>
<evidence type="ECO:0008006" key="4">
    <source>
        <dbReference type="Google" id="ProtNLM"/>
    </source>
</evidence>
<gene>
    <name evidence="2" type="ORF">CQ006_03340</name>
</gene>
<proteinExistence type="predicted"/>
<sequence length="112" mass="12147">MIKDSPNPPLNSAPLHADARRAINPNPKRSAECALSADRLFTVRTDLDAETLLANASQDLASVQVLAANLAFEVDGAARDVTLGICRMLEGIQLLVDRTLDQFETQNPMAKF</sequence>
<dbReference type="RefSeq" id="WP_105228987.1">
    <property type="nucleotide sequence ID" value="NZ_PCQE01000003.1"/>
</dbReference>
<dbReference type="AlphaFoldDB" id="A0A2S9E3U1"/>
<evidence type="ECO:0000313" key="3">
    <source>
        <dbReference type="Proteomes" id="UP000239458"/>
    </source>
</evidence>
<accession>A0A2S9E3U1</accession>
<feature type="compositionally biased region" description="Pro residues" evidence="1">
    <location>
        <begin position="1"/>
        <end position="11"/>
    </location>
</feature>
<comment type="caution">
    <text evidence="2">The sequence shown here is derived from an EMBL/GenBank/DDBJ whole genome shotgun (WGS) entry which is preliminary data.</text>
</comment>